<dbReference type="KEGG" id="samy:DB32_008596"/>
<feature type="transmembrane region" description="Helical" evidence="1">
    <location>
        <begin position="76"/>
        <end position="99"/>
    </location>
</feature>
<name>A0A0F6YNG8_9BACT</name>
<feature type="transmembrane region" description="Helical" evidence="1">
    <location>
        <begin position="19"/>
        <end position="37"/>
    </location>
</feature>
<evidence type="ECO:0000256" key="1">
    <source>
        <dbReference type="SAM" id="Phobius"/>
    </source>
</evidence>
<keyword evidence="1" id="KW-1133">Transmembrane helix</keyword>
<keyword evidence="1" id="KW-0812">Transmembrane</keyword>
<evidence type="ECO:0000313" key="2">
    <source>
        <dbReference type="EMBL" id="AKF11447.1"/>
    </source>
</evidence>
<dbReference type="EMBL" id="CP011125">
    <property type="protein sequence ID" value="AKF11447.1"/>
    <property type="molecule type" value="Genomic_DNA"/>
</dbReference>
<dbReference type="Proteomes" id="UP000034883">
    <property type="component" value="Chromosome"/>
</dbReference>
<dbReference type="RefSeq" id="WP_053238311.1">
    <property type="nucleotide sequence ID" value="NZ_CP011125.1"/>
</dbReference>
<proteinExistence type="predicted"/>
<gene>
    <name evidence="2" type="ORF">DB32_008596</name>
</gene>
<accession>A0A0F6YNG8</accession>
<organism evidence="2 3">
    <name type="scientific">Sandaracinus amylolyticus</name>
    <dbReference type="NCBI Taxonomy" id="927083"/>
    <lineage>
        <taxon>Bacteria</taxon>
        <taxon>Pseudomonadati</taxon>
        <taxon>Myxococcota</taxon>
        <taxon>Polyangia</taxon>
        <taxon>Polyangiales</taxon>
        <taxon>Sandaracinaceae</taxon>
        <taxon>Sandaracinus</taxon>
    </lineage>
</organism>
<sequence length="100" mass="10528">MDDAAEKAHARKVRLMARLTWPVLVAALMLVLGPAQLEGAAKAITLALMLGAVAGLNVPSWDVIRRARREGAPVSLVRALGFALALRLGAAVVIAVLLLR</sequence>
<evidence type="ECO:0000313" key="3">
    <source>
        <dbReference type="Proteomes" id="UP000034883"/>
    </source>
</evidence>
<keyword evidence="1" id="KW-0472">Membrane</keyword>
<reference evidence="2 3" key="1">
    <citation type="submission" date="2015-03" db="EMBL/GenBank/DDBJ databases">
        <title>Genome assembly of Sandaracinus amylolyticus DSM 53668.</title>
        <authorList>
            <person name="Sharma G."/>
            <person name="Subramanian S."/>
        </authorList>
    </citation>
    <scope>NUCLEOTIDE SEQUENCE [LARGE SCALE GENOMIC DNA]</scope>
    <source>
        <strain evidence="2 3">DSM 53668</strain>
    </source>
</reference>
<dbReference type="AlphaFoldDB" id="A0A0F6YNG8"/>
<feature type="transmembrane region" description="Helical" evidence="1">
    <location>
        <begin position="43"/>
        <end position="64"/>
    </location>
</feature>
<protein>
    <submittedName>
        <fullName evidence="2">Uncharacterized protein</fullName>
    </submittedName>
</protein>
<keyword evidence="3" id="KW-1185">Reference proteome</keyword>